<feature type="compositionally biased region" description="Basic and acidic residues" evidence="1">
    <location>
        <begin position="135"/>
        <end position="146"/>
    </location>
</feature>
<keyword evidence="3" id="KW-1185">Reference proteome</keyword>
<dbReference type="AlphaFoldDB" id="A0A8W8P7C3"/>
<organism evidence="2 3">
    <name type="scientific">Magallana gigas</name>
    <name type="common">Pacific oyster</name>
    <name type="synonym">Crassostrea gigas</name>
    <dbReference type="NCBI Taxonomy" id="29159"/>
    <lineage>
        <taxon>Eukaryota</taxon>
        <taxon>Metazoa</taxon>
        <taxon>Spiralia</taxon>
        <taxon>Lophotrochozoa</taxon>
        <taxon>Mollusca</taxon>
        <taxon>Bivalvia</taxon>
        <taxon>Autobranchia</taxon>
        <taxon>Pteriomorphia</taxon>
        <taxon>Ostreida</taxon>
        <taxon>Ostreoidea</taxon>
        <taxon>Ostreidae</taxon>
        <taxon>Magallana</taxon>
    </lineage>
</organism>
<feature type="region of interest" description="Disordered" evidence="1">
    <location>
        <begin position="1"/>
        <end position="46"/>
    </location>
</feature>
<feature type="compositionally biased region" description="Polar residues" evidence="1">
    <location>
        <begin position="19"/>
        <end position="45"/>
    </location>
</feature>
<reference evidence="2" key="1">
    <citation type="submission" date="2022-08" db="UniProtKB">
        <authorList>
            <consortium name="EnsemblMetazoa"/>
        </authorList>
    </citation>
    <scope>IDENTIFICATION</scope>
    <source>
        <strain evidence="2">05x7-T-G4-1.051#20</strain>
    </source>
</reference>
<name>A0A8W8P7C3_MAGGI</name>
<feature type="compositionally biased region" description="Basic residues" evidence="1">
    <location>
        <begin position="150"/>
        <end position="164"/>
    </location>
</feature>
<evidence type="ECO:0000256" key="1">
    <source>
        <dbReference type="SAM" id="MobiDB-lite"/>
    </source>
</evidence>
<dbReference type="Proteomes" id="UP000005408">
    <property type="component" value="Unassembled WGS sequence"/>
</dbReference>
<accession>A0A8W8P7C3</accession>
<evidence type="ECO:0000313" key="3">
    <source>
        <dbReference type="Proteomes" id="UP000005408"/>
    </source>
</evidence>
<proteinExistence type="predicted"/>
<evidence type="ECO:0000313" key="2">
    <source>
        <dbReference type="EnsemblMetazoa" id="G9850.1:cds"/>
    </source>
</evidence>
<sequence>MLVSRDLTRNTLKNREQSADSGRGQTATRGNNQFFSRRVPQSASSEDLMFKELQQNYEKLHISSADLEGDIAPWLLSRGKSRKTRLESAASSQSEEEVEEYKRRSYLSKSSFHSKSEKIVSELSKLTDPNESDEDRALESDREPFSRRMTQSRKSLKSRRTSQG</sequence>
<protein>
    <submittedName>
        <fullName evidence="2">Uncharacterized protein</fullName>
    </submittedName>
</protein>
<feature type="region of interest" description="Disordered" evidence="1">
    <location>
        <begin position="81"/>
        <end position="164"/>
    </location>
</feature>
<dbReference type="EnsemblMetazoa" id="G9850.1">
    <property type="protein sequence ID" value="G9850.1:cds"/>
    <property type="gene ID" value="G9850"/>
</dbReference>